<feature type="domain" description="Choloylglycine hydrolase/NAAA C-terminal" evidence="2">
    <location>
        <begin position="48"/>
        <end position="168"/>
    </location>
</feature>
<dbReference type="AlphaFoldDB" id="A0A3M8H5Q6"/>
<organism evidence="3 4">
    <name type="scientific">Lysinibacillus halotolerans</name>
    <dbReference type="NCBI Taxonomy" id="1368476"/>
    <lineage>
        <taxon>Bacteria</taxon>
        <taxon>Bacillati</taxon>
        <taxon>Bacillota</taxon>
        <taxon>Bacilli</taxon>
        <taxon>Bacillales</taxon>
        <taxon>Bacillaceae</taxon>
        <taxon>Lysinibacillus</taxon>
    </lineage>
</organism>
<keyword evidence="1 3" id="KW-0378">Hydrolase</keyword>
<protein>
    <submittedName>
        <fullName evidence="3">Linear amide C-N hydrolase</fullName>
    </submittedName>
</protein>
<dbReference type="SUPFAM" id="SSF56235">
    <property type="entry name" value="N-terminal nucleophile aminohydrolases (Ntn hydrolases)"/>
    <property type="match status" value="1"/>
</dbReference>
<dbReference type="RefSeq" id="WP_122972886.1">
    <property type="nucleotide sequence ID" value="NZ_RHLQ01000039.1"/>
</dbReference>
<sequence>MCTSFVIYSSNTFIGMNFDISKRPIKIVLKGDNQFVVLQQEDGQFLPAFGVNRNGTFVNLLMVQPNEEGKYRRGKNCVHIMRLFEEVLAEKTDVSQLKDYLNEKTIVNVPNYSVHSLIAGKKQNSYIVEPGRENLDIDSVKENFMVLTNFPLSENKSKNYEEVEGFGSDRYKKAYNLLLKNKDYFNDTIGFSILKETIQQDGDYPTQFSMISVPEENAVYFTLNGEFHKIFKFSFMDKVIRTDKGFHHKNEMPLSTKGVLLSKLESW</sequence>
<evidence type="ECO:0000259" key="2">
    <source>
        <dbReference type="Pfam" id="PF02275"/>
    </source>
</evidence>
<proteinExistence type="predicted"/>
<accession>A0A3M8H5Q6</accession>
<evidence type="ECO:0000313" key="4">
    <source>
        <dbReference type="Proteomes" id="UP000279909"/>
    </source>
</evidence>
<keyword evidence="4" id="KW-1185">Reference proteome</keyword>
<dbReference type="Pfam" id="PF02275">
    <property type="entry name" value="CBAH"/>
    <property type="match status" value="1"/>
</dbReference>
<name>A0A3M8H5Q6_9BACI</name>
<dbReference type="GO" id="GO:0016787">
    <property type="term" value="F:hydrolase activity"/>
    <property type="evidence" value="ECO:0007669"/>
    <property type="project" value="UniProtKB-KW"/>
</dbReference>
<reference evidence="3 4" key="1">
    <citation type="journal article" date="2014" name="Int. J. Syst. Evol. Microbiol.">
        <title>Lysinibacillus halotolerans sp. nov., isolated from saline-alkaline soil.</title>
        <authorList>
            <person name="Kong D."/>
            <person name="Wang Y."/>
            <person name="Zhao B."/>
            <person name="Li Y."/>
            <person name="Song J."/>
            <person name="Zhai Y."/>
            <person name="Zhang C."/>
            <person name="Wang H."/>
            <person name="Chen X."/>
            <person name="Zhao B."/>
            <person name="Ruan Z."/>
        </authorList>
    </citation>
    <scope>NUCLEOTIDE SEQUENCE [LARGE SCALE GENOMIC DNA]</scope>
    <source>
        <strain evidence="3 4">MCCC 1A12703</strain>
    </source>
</reference>
<evidence type="ECO:0000256" key="1">
    <source>
        <dbReference type="ARBA" id="ARBA00022801"/>
    </source>
</evidence>
<gene>
    <name evidence="3" type="ORF">EC501_13785</name>
</gene>
<dbReference type="Proteomes" id="UP000279909">
    <property type="component" value="Unassembled WGS sequence"/>
</dbReference>
<dbReference type="OrthoDB" id="1651163at2"/>
<dbReference type="InterPro" id="IPR029055">
    <property type="entry name" value="Ntn_hydrolases_N"/>
</dbReference>
<dbReference type="Gene3D" id="3.60.60.10">
    <property type="entry name" value="Penicillin V Acylase, Chain A"/>
    <property type="match status" value="1"/>
</dbReference>
<evidence type="ECO:0000313" key="3">
    <source>
        <dbReference type="EMBL" id="RNC97752.1"/>
    </source>
</evidence>
<dbReference type="EMBL" id="RHLQ01000039">
    <property type="protein sequence ID" value="RNC97752.1"/>
    <property type="molecule type" value="Genomic_DNA"/>
</dbReference>
<comment type="caution">
    <text evidence="3">The sequence shown here is derived from an EMBL/GenBank/DDBJ whole genome shotgun (WGS) entry which is preliminary data.</text>
</comment>
<dbReference type="InterPro" id="IPR029132">
    <property type="entry name" value="CBAH/NAAA_C"/>
</dbReference>